<proteinExistence type="predicted"/>
<sequence>VVKFEGCSRFRELVLRLRQAAPDGLAGRILARRTCHVQEVACGQPQGPRSHIGFDD</sequence>
<accession>A0AAW2VNA7</accession>
<evidence type="ECO:0000313" key="1">
    <source>
        <dbReference type="EMBL" id="KAL0430713.1"/>
    </source>
</evidence>
<reference evidence="1" key="1">
    <citation type="submission" date="2020-06" db="EMBL/GenBank/DDBJ databases">
        <authorList>
            <person name="Li T."/>
            <person name="Hu X."/>
            <person name="Zhang T."/>
            <person name="Song X."/>
            <person name="Zhang H."/>
            <person name="Dai N."/>
            <person name="Sheng W."/>
            <person name="Hou X."/>
            <person name="Wei L."/>
        </authorList>
    </citation>
    <scope>NUCLEOTIDE SEQUENCE</scope>
    <source>
        <strain evidence="1">G02</strain>
        <tissue evidence="1">Leaf</tissue>
    </source>
</reference>
<reference evidence="1" key="2">
    <citation type="journal article" date="2024" name="Plant">
        <title>Genomic evolution and insights into agronomic trait innovations of Sesamum species.</title>
        <authorList>
            <person name="Miao H."/>
            <person name="Wang L."/>
            <person name="Qu L."/>
            <person name="Liu H."/>
            <person name="Sun Y."/>
            <person name="Le M."/>
            <person name="Wang Q."/>
            <person name="Wei S."/>
            <person name="Zheng Y."/>
            <person name="Lin W."/>
            <person name="Duan Y."/>
            <person name="Cao H."/>
            <person name="Xiong S."/>
            <person name="Wang X."/>
            <person name="Wei L."/>
            <person name="Li C."/>
            <person name="Ma Q."/>
            <person name="Ju M."/>
            <person name="Zhao R."/>
            <person name="Li G."/>
            <person name="Mu C."/>
            <person name="Tian Q."/>
            <person name="Mei H."/>
            <person name="Zhang T."/>
            <person name="Gao T."/>
            <person name="Zhang H."/>
        </authorList>
    </citation>
    <scope>NUCLEOTIDE SEQUENCE</scope>
    <source>
        <strain evidence="1">G02</strain>
    </source>
</reference>
<dbReference type="AlphaFoldDB" id="A0AAW2VNA7"/>
<name>A0AAW2VNA7_SESRA</name>
<feature type="non-terminal residue" evidence="1">
    <location>
        <position position="1"/>
    </location>
</feature>
<dbReference type="EMBL" id="JACGWJ010000003">
    <property type="protein sequence ID" value="KAL0430713.1"/>
    <property type="molecule type" value="Genomic_DNA"/>
</dbReference>
<comment type="caution">
    <text evidence="1">The sequence shown here is derived from an EMBL/GenBank/DDBJ whole genome shotgun (WGS) entry which is preliminary data.</text>
</comment>
<gene>
    <name evidence="1" type="ORF">Sradi_0697300</name>
</gene>
<protein>
    <submittedName>
        <fullName evidence="1">Uncharacterized protein</fullName>
    </submittedName>
</protein>
<organism evidence="1">
    <name type="scientific">Sesamum radiatum</name>
    <name type="common">Black benniseed</name>
    <dbReference type="NCBI Taxonomy" id="300843"/>
    <lineage>
        <taxon>Eukaryota</taxon>
        <taxon>Viridiplantae</taxon>
        <taxon>Streptophyta</taxon>
        <taxon>Embryophyta</taxon>
        <taxon>Tracheophyta</taxon>
        <taxon>Spermatophyta</taxon>
        <taxon>Magnoliopsida</taxon>
        <taxon>eudicotyledons</taxon>
        <taxon>Gunneridae</taxon>
        <taxon>Pentapetalae</taxon>
        <taxon>asterids</taxon>
        <taxon>lamiids</taxon>
        <taxon>Lamiales</taxon>
        <taxon>Pedaliaceae</taxon>
        <taxon>Sesamum</taxon>
    </lineage>
</organism>